<name>A0AB38FCH7_RHOWR</name>
<dbReference type="InterPro" id="IPR049397">
    <property type="entry name" value="EthR_C"/>
</dbReference>
<gene>
    <name evidence="5" type="primary">ethR_3</name>
    <name evidence="5" type="ORF">NCTC13229_02747</name>
</gene>
<evidence type="ECO:0000256" key="2">
    <source>
        <dbReference type="PROSITE-ProRule" id="PRU00335"/>
    </source>
</evidence>
<dbReference type="Proteomes" id="UP000251211">
    <property type="component" value="Unassembled WGS sequence"/>
</dbReference>
<feature type="compositionally biased region" description="Low complexity" evidence="3">
    <location>
        <begin position="1"/>
        <end position="13"/>
    </location>
</feature>
<keyword evidence="1 2" id="KW-0238">DNA-binding</keyword>
<dbReference type="InterPro" id="IPR001647">
    <property type="entry name" value="HTH_TetR"/>
</dbReference>
<organism evidence="5 6">
    <name type="scientific">Rhodococcus wratislaviensis</name>
    <name type="common">Tsukamurella wratislaviensis</name>
    <dbReference type="NCBI Taxonomy" id="44752"/>
    <lineage>
        <taxon>Bacteria</taxon>
        <taxon>Bacillati</taxon>
        <taxon>Actinomycetota</taxon>
        <taxon>Actinomycetes</taxon>
        <taxon>Mycobacteriales</taxon>
        <taxon>Nocardiaceae</taxon>
        <taxon>Rhodococcus</taxon>
    </lineage>
</organism>
<dbReference type="Gene3D" id="1.10.357.10">
    <property type="entry name" value="Tetracycline Repressor, domain 2"/>
    <property type="match status" value="1"/>
</dbReference>
<dbReference type="SUPFAM" id="SSF46689">
    <property type="entry name" value="Homeodomain-like"/>
    <property type="match status" value="1"/>
</dbReference>
<feature type="domain" description="HTH tetR-type" evidence="4">
    <location>
        <begin position="23"/>
        <end position="83"/>
    </location>
</feature>
<dbReference type="GO" id="GO:0003700">
    <property type="term" value="F:DNA-binding transcription factor activity"/>
    <property type="evidence" value="ECO:0007669"/>
    <property type="project" value="TreeGrafter"/>
</dbReference>
<comment type="caution">
    <text evidence="5">The sequence shown here is derived from an EMBL/GenBank/DDBJ whole genome shotgun (WGS) entry which is preliminary data.</text>
</comment>
<proteinExistence type="predicted"/>
<protein>
    <submittedName>
        <fullName evidence="5">TetR family transcriptional regulator</fullName>
    </submittedName>
</protein>
<dbReference type="SUPFAM" id="SSF48498">
    <property type="entry name" value="Tetracyclin repressor-like, C-terminal domain"/>
    <property type="match status" value="1"/>
</dbReference>
<sequence length="215" mass="23153">MARPASSSPPVASGRRRGPSKGDRTEAAILDAAWDLLPTKPLRSITIADLTQGAGISRSSFYFYFDSKDAVILALAQRVGGDIRSKIAGFTTAPDGTIPDIRAGIEGYLTRWRELGPVLRAMTVLVESDEALRTFWTGITNDILDEVATSIERAQQAGTAAPAPPAARDLARVLFAMLWHTAHDYSLAPGSRAEQQRLVDTLTTAFQRTLGLTSV</sequence>
<feature type="region of interest" description="Disordered" evidence="3">
    <location>
        <begin position="1"/>
        <end position="23"/>
    </location>
</feature>
<dbReference type="InterPro" id="IPR036271">
    <property type="entry name" value="Tet_transcr_reg_TetR-rel_C_sf"/>
</dbReference>
<dbReference type="PROSITE" id="PS50977">
    <property type="entry name" value="HTH_TETR_2"/>
    <property type="match status" value="1"/>
</dbReference>
<evidence type="ECO:0000313" key="6">
    <source>
        <dbReference type="Proteomes" id="UP000251211"/>
    </source>
</evidence>
<dbReference type="Pfam" id="PF00440">
    <property type="entry name" value="TetR_N"/>
    <property type="match status" value="1"/>
</dbReference>
<feature type="DNA-binding region" description="H-T-H motif" evidence="2">
    <location>
        <begin position="46"/>
        <end position="65"/>
    </location>
</feature>
<dbReference type="InterPro" id="IPR050109">
    <property type="entry name" value="HTH-type_TetR-like_transc_reg"/>
</dbReference>
<dbReference type="Pfam" id="PF21313">
    <property type="entry name" value="EthR_C"/>
    <property type="match status" value="1"/>
</dbReference>
<evidence type="ECO:0000313" key="5">
    <source>
        <dbReference type="EMBL" id="SPZ39268.1"/>
    </source>
</evidence>
<reference evidence="5 6" key="1">
    <citation type="submission" date="2018-06" db="EMBL/GenBank/DDBJ databases">
        <authorList>
            <consortium name="Pathogen Informatics"/>
            <person name="Doyle S."/>
        </authorList>
    </citation>
    <scope>NUCLEOTIDE SEQUENCE [LARGE SCALE GENOMIC DNA]</scope>
    <source>
        <strain evidence="5 6">NCTC13229</strain>
    </source>
</reference>
<dbReference type="EMBL" id="UAUI01000011">
    <property type="protein sequence ID" value="SPZ39268.1"/>
    <property type="molecule type" value="Genomic_DNA"/>
</dbReference>
<dbReference type="RefSeq" id="WP_052033746.1">
    <property type="nucleotide sequence ID" value="NZ_QTTP01000001.1"/>
</dbReference>
<evidence type="ECO:0000256" key="1">
    <source>
        <dbReference type="ARBA" id="ARBA00023125"/>
    </source>
</evidence>
<evidence type="ECO:0000256" key="3">
    <source>
        <dbReference type="SAM" id="MobiDB-lite"/>
    </source>
</evidence>
<dbReference type="InterPro" id="IPR009057">
    <property type="entry name" value="Homeodomain-like_sf"/>
</dbReference>
<dbReference type="GO" id="GO:0000976">
    <property type="term" value="F:transcription cis-regulatory region binding"/>
    <property type="evidence" value="ECO:0007669"/>
    <property type="project" value="TreeGrafter"/>
</dbReference>
<dbReference type="PRINTS" id="PR00455">
    <property type="entry name" value="HTHTETR"/>
</dbReference>
<dbReference type="Gene3D" id="1.10.10.60">
    <property type="entry name" value="Homeodomain-like"/>
    <property type="match status" value="1"/>
</dbReference>
<evidence type="ECO:0000259" key="4">
    <source>
        <dbReference type="PROSITE" id="PS50977"/>
    </source>
</evidence>
<accession>A0AB38FCH7</accession>
<dbReference type="PANTHER" id="PTHR30055:SF184">
    <property type="entry name" value="HTH-TYPE TRANSCRIPTIONAL REGULATOR ETHR"/>
    <property type="match status" value="1"/>
</dbReference>
<dbReference type="PANTHER" id="PTHR30055">
    <property type="entry name" value="HTH-TYPE TRANSCRIPTIONAL REGULATOR RUTR"/>
    <property type="match status" value="1"/>
</dbReference>
<dbReference type="AlphaFoldDB" id="A0AB38FCH7"/>